<reference evidence="2 3" key="1">
    <citation type="submission" date="2016-10" db="EMBL/GenBank/DDBJ databases">
        <authorList>
            <person name="Varghese N."/>
            <person name="Submissions S."/>
        </authorList>
    </citation>
    <scope>NUCLEOTIDE SEQUENCE [LARGE SCALE GENOMIC DNA]</scope>
    <source>
        <strain evidence="2 3">FF3</strain>
    </source>
</reference>
<evidence type="ECO:0000256" key="1">
    <source>
        <dbReference type="SAM" id="Phobius"/>
    </source>
</evidence>
<dbReference type="AlphaFoldDB" id="A0A975ZPH0"/>
<feature type="transmembrane region" description="Helical" evidence="1">
    <location>
        <begin position="58"/>
        <end position="75"/>
    </location>
</feature>
<gene>
    <name evidence="2" type="ORF">SAMN04487940_11291</name>
</gene>
<dbReference type="RefSeq" id="WP_048529142.1">
    <property type="nucleotide sequence ID" value="NZ_CATLQZ010000010.1"/>
</dbReference>
<dbReference type="GeneID" id="80819491"/>
<organism evidence="2 3">
    <name type="scientific">Marinovum algicola</name>
    <dbReference type="NCBI Taxonomy" id="42444"/>
    <lineage>
        <taxon>Bacteria</taxon>
        <taxon>Pseudomonadati</taxon>
        <taxon>Pseudomonadota</taxon>
        <taxon>Alphaproteobacteria</taxon>
        <taxon>Rhodobacterales</taxon>
        <taxon>Roseobacteraceae</taxon>
        <taxon>Marinovum</taxon>
    </lineage>
</organism>
<evidence type="ECO:0000313" key="2">
    <source>
        <dbReference type="EMBL" id="SEJ87250.1"/>
    </source>
</evidence>
<keyword evidence="1" id="KW-0812">Transmembrane</keyword>
<keyword evidence="1" id="KW-1133">Transmembrane helix</keyword>
<feature type="transmembrane region" description="Helical" evidence="1">
    <location>
        <begin position="103"/>
        <end position="123"/>
    </location>
</feature>
<dbReference type="Proteomes" id="UP000182932">
    <property type="component" value="Unassembled WGS sequence"/>
</dbReference>
<keyword evidence="3" id="KW-1185">Reference proteome</keyword>
<name>A0A975ZPH0_9RHOB</name>
<evidence type="ECO:0000313" key="3">
    <source>
        <dbReference type="Proteomes" id="UP000182932"/>
    </source>
</evidence>
<sequence>MADNTASRLWLMRLTFLALALTTVFFRLLPLETGPVRWPAPDVLLALCLAWSLRRPDYVPAVFVAAAILLTDFFFQRPPGLMAAIVVLACEAMRKRGPGLRDAGFLAEMILVALTILAVALAYRVALTLFMLPRPLLGLSLLQVLFTVAIYPVVALASEWLLGVRARSNAELAAGRMT</sequence>
<proteinExistence type="predicted"/>
<protein>
    <submittedName>
        <fullName evidence="2">Rod shape-determining protein MreD</fullName>
    </submittedName>
</protein>
<accession>A0A975ZPH0</accession>
<keyword evidence="1" id="KW-0472">Membrane</keyword>
<comment type="caution">
    <text evidence="2">The sequence shown here is derived from an EMBL/GenBank/DDBJ whole genome shotgun (WGS) entry which is preliminary data.</text>
</comment>
<feature type="transmembrane region" description="Helical" evidence="1">
    <location>
        <begin position="135"/>
        <end position="157"/>
    </location>
</feature>
<dbReference type="EMBL" id="FNYY01000012">
    <property type="protein sequence ID" value="SEJ87250.1"/>
    <property type="molecule type" value="Genomic_DNA"/>
</dbReference>